<organism evidence="1 2">
    <name type="scientific">Xylanibacter rarus</name>
    <dbReference type="NCBI Taxonomy" id="1676614"/>
    <lineage>
        <taxon>Bacteria</taxon>
        <taxon>Pseudomonadati</taxon>
        <taxon>Bacteroidota</taxon>
        <taxon>Bacteroidia</taxon>
        <taxon>Bacteroidales</taxon>
        <taxon>Prevotellaceae</taxon>
        <taxon>Xylanibacter</taxon>
    </lineage>
</organism>
<keyword evidence="2" id="KW-1185">Reference proteome</keyword>
<comment type="caution">
    <text evidence="1">The sequence shown here is derived from an EMBL/GenBank/DDBJ whole genome shotgun (WGS) entry which is preliminary data.</text>
</comment>
<gene>
    <name evidence="1" type="ORF">ACU52_04490</name>
</gene>
<evidence type="ECO:0000313" key="1">
    <source>
        <dbReference type="EMBL" id="KOO69134.1"/>
    </source>
</evidence>
<accession>A0A8E1R047</accession>
<reference evidence="1 2" key="1">
    <citation type="submission" date="2015-06" db="EMBL/GenBank/DDBJ databases">
        <title>Prevotella sp. 109, sp. nov., a novel member of the family Prevotellaceae isolated from human faeces.</title>
        <authorList>
            <person name="Shkoporov A.N."/>
            <person name="Chaplin A.V."/>
            <person name="Kafarskaia L.I."/>
            <person name="Efimov B.A."/>
        </authorList>
    </citation>
    <scope>NUCLEOTIDE SEQUENCE [LARGE SCALE GENOMIC DNA]</scope>
    <source>
        <strain evidence="1 2">109</strain>
    </source>
</reference>
<dbReference type="EMBL" id="LFQU01000005">
    <property type="protein sequence ID" value="KOO69134.1"/>
    <property type="molecule type" value="Genomic_DNA"/>
</dbReference>
<dbReference type="Proteomes" id="UP000036951">
    <property type="component" value="Unassembled WGS sequence"/>
</dbReference>
<evidence type="ECO:0008006" key="3">
    <source>
        <dbReference type="Google" id="ProtNLM"/>
    </source>
</evidence>
<dbReference type="AlphaFoldDB" id="A0A8E1R047"/>
<name>A0A8E1R047_9BACT</name>
<protein>
    <recommendedName>
        <fullName evidence="3">Lipoprotein</fullName>
    </recommendedName>
</protein>
<sequence>MLKLIRMKVKYIILLFYLFFSSCGSFTELRKVNYEFENINYTIKVPKGYEWFEYSTIEENMVQLMYSDSSCIYLGSPDMTPNKTNIKSVNDSIYSLRFQNSFLAEDVNKSLGFKLITIRPDTLDIAGQDSVGLLWRDVIIRDICVGYKNVKKSNKLLFDNAINSLR</sequence>
<evidence type="ECO:0000313" key="2">
    <source>
        <dbReference type="Proteomes" id="UP000036951"/>
    </source>
</evidence>
<dbReference type="PROSITE" id="PS51257">
    <property type="entry name" value="PROKAR_LIPOPROTEIN"/>
    <property type="match status" value="1"/>
</dbReference>
<proteinExistence type="predicted"/>